<keyword evidence="11 13" id="KW-0234">DNA repair</keyword>
<dbReference type="InterPro" id="IPR025527">
    <property type="entry name" value="HUWE1/Rev1_UBM"/>
</dbReference>
<dbReference type="FunFam" id="3.30.1490.100:FF:000001">
    <property type="entry name" value="DNA repair protein REV1"/>
    <property type="match status" value="1"/>
</dbReference>
<feature type="binding site" evidence="14">
    <location>
        <position position="535"/>
    </location>
    <ligand>
        <name>Mg(2+)</name>
        <dbReference type="ChEBI" id="CHEBI:18420"/>
        <label>1</label>
    </ligand>
</feature>
<keyword evidence="7 14" id="KW-0479">Metal-binding</keyword>
<evidence type="ECO:0000256" key="14">
    <source>
        <dbReference type="PIRSR" id="PIRSR036573-2"/>
    </source>
</evidence>
<reference evidence="18" key="1">
    <citation type="submission" date="2021-07" db="EMBL/GenBank/DDBJ databases">
        <title>Draft genome of Mortierella alpina, strain LL118, isolated from an aspen leaf litter sample.</title>
        <authorList>
            <person name="Yang S."/>
            <person name="Vinatzer B.A."/>
        </authorList>
    </citation>
    <scope>NUCLEOTIDE SEQUENCE</scope>
    <source>
        <strain evidence="18">LL118</strain>
    </source>
</reference>
<feature type="region of interest" description="Disordered" evidence="15">
    <location>
        <begin position="633"/>
        <end position="663"/>
    </location>
</feature>
<dbReference type="Proteomes" id="UP000717515">
    <property type="component" value="Unassembled WGS sequence"/>
</dbReference>
<dbReference type="InterPro" id="IPR017961">
    <property type="entry name" value="DNA_pol_Y-fam_little_finger"/>
</dbReference>
<dbReference type="GO" id="GO:0042276">
    <property type="term" value="P:error-prone translesion synthesis"/>
    <property type="evidence" value="ECO:0007669"/>
    <property type="project" value="InterPro"/>
</dbReference>
<evidence type="ECO:0000256" key="7">
    <source>
        <dbReference type="ARBA" id="ARBA00022723"/>
    </source>
</evidence>
<dbReference type="SUPFAM" id="SSF52113">
    <property type="entry name" value="BRCT domain"/>
    <property type="match status" value="1"/>
</dbReference>
<dbReference type="InterPro" id="IPR043502">
    <property type="entry name" value="DNA/RNA_pol_sf"/>
</dbReference>
<evidence type="ECO:0000313" key="18">
    <source>
        <dbReference type="EMBL" id="KAG9325824.1"/>
    </source>
</evidence>
<keyword evidence="5 13" id="KW-0808">Transferase</keyword>
<evidence type="ECO:0000256" key="13">
    <source>
        <dbReference type="PIRNR" id="PIRNR036573"/>
    </source>
</evidence>
<comment type="caution">
    <text evidence="18">The sequence shown here is derived from an EMBL/GenBank/DDBJ whole genome shotgun (WGS) entry which is preliminary data.</text>
</comment>
<dbReference type="InterPro" id="IPR038401">
    <property type="entry name" value="Rev1_C_sf"/>
</dbReference>
<comment type="subcellular location">
    <subcellularLocation>
        <location evidence="1 13">Nucleus</location>
    </subcellularLocation>
</comment>
<evidence type="ECO:0000259" key="16">
    <source>
        <dbReference type="PROSITE" id="PS50172"/>
    </source>
</evidence>
<feature type="binding site" evidence="14">
    <location>
        <position position="534"/>
    </location>
    <ligand>
        <name>Mg(2+)</name>
        <dbReference type="ChEBI" id="CHEBI:18420"/>
        <label>1</label>
    </ligand>
</feature>
<dbReference type="Gene3D" id="1.10.150.20">
    <property type="entry name" value="5' to 3' exonuclease, C-terminal subdomain"/>
    <property type="match status" value="1"/>
</dbReference>
<dbReference type="EC" id="2.7.7.-" evidence="13"/>
<dbReference type="AlphaFoldDB" id="A0A9P8D0H7"/>
<feature type="region of interest" description="Disordered" evidence="15">
    <location>
        <begin position="962"/>
        <end position="982"/>
    </location>
</feature>
<evidence type="ECO:0000256" key="8">
    <source>
        <dbReference type="ARBA" id="ARBA00022763"/>
    </source>
</evidence>
<dbReference type="InterPro" id="IPR036420">
    <property type="entry name" value="BRCT_dom_sf"/>
</dbReference>
<keyword evidence="4 13" id="KW-0237">DNA synthesis</keyword>
<dbReference type="InterPro" id="IPR001126">
    <property type="entry name" value="UmuC"/>
</dbReference>
<dbReference type="Pfam" id="PF16727">
    <property type="entry name" value="REV1_C"/>
    <property type="match status" value="1"/>
</dbReference>
<evidence type="ECO:0000256" key="3">
    <source>
        <dbReference type="ARBA" id="ARBA00020399"/>
    </source>
</evidence>
<feature type="region of interest" description="Disordered" evidence="15">
    <location>
        <begin position="133"/>
        <end position="157"/>
    </location>
</feature>
<feature type="region of interest" description="Disordered" evidence="15">
    <location>
        <begin position="343"/>
        <end position="366"/>
    </location>
</feature>
<dbReference type="Gene3D" id="3.40.1170.60">
    <property type="match status" value="1"/>
</dbReference>
<feature type="domain" description="BRCT" evidence="16">
    <location>
        <begin position="43"/>
        <end position="121"/>
    </location>
</feature>
<sequence>MEPEQEEDPYAAIQYGDFASYFRHKKQKLQIQQDEIAALAAPDTAQIFEGVIVYVNGYTDPPIHGGEFRQYLSKSKITHIIASNLTQAKMKEFRNYKVAKPEWVVESVRANRLLPWHNYSTLRIPTSFAKFGVGSSAPSSPGSTPAPPAAGAQAGAGAAALAPLGKRTLSVMEDRDSITESTRDETPIAGEALETAAPELHSGHLHGESDAVIPLLRSDSALWDDSVLRELVASDEEPYDEAPITQESDEAPITQESDDSFFNNLELDMDEFEYQPSPPVEAKTHSTDEIGQEEPPENQDPGEQVQLGLVSDTFAQVQQTPVVIQRPFNPFARVAMPPPIARINDDGTKDVSHASTGANGDEQEDRHPTLIELSVPWNRMNSSVMPGFVEKFYQSSRLHYLSTWKAKLREATAAIHNDRPVILNKDKNKTIMHIDFDCFFASVATRDKPELQNQPIAVAHGSGGSATSNGEIASCNYLARNYGVKNGMHLRSARALCPNIVVVPYEFQEYEDISLAFYNILLGYADELQAVSVDEALVDVSSRCTSLWDEEAGSQGAHVPDGDTSRIAPESFAQKVRDEIFSATGCHASVGIGPNILLAKLSTKRAKPHGQYIWPSAPGTDRTIRELQGPAYSLLNMGEGPSPTPSESDEGSQPVKTPSPVGNKTVRREVLGIKDIPGVGYKISQELKDRFSVETLFELQQIPKEELQTICGMKTGEMLYNSCRGIDETTLASDREKARQSVSAEISWGVRFENQGQVDLFMRDLAQEVSKRLKEIDRKAKSVVMKVMKRKESVNGRWKHMGHGPVDQFARTGQLPMYTDDPELIAKEALNLLRFFKFNVLDIRGLGIQMLKLNNDVVNTVSKSAFTPYDTMNQTTLTSAMFQQKRGSPSKNSVFASVHMNSPAPEPEPAVEYATEAEPPGRPQQEQDEAPPMEIDATTFKELPLEIQEELLRSHRLVFINQPSSTQTGETSRESKAQVGSSLDELTVRKHILPPWSQVDPAELMALSTPVMRDTLKEYAGRRDLSNQYRDSEATGNTILPSPSKAITHPDDIPELDMDFLAALPPEIRAELEAARQLQLVKHRLNLAARSSSSRGRLKDGHDAGLSERMAMDHAGPAALERPTLMGQREIGELRKMLTEWVGSTLLQEDQVTEDSGGCMTVYDEGPNPEDVKSFSGFLARVIFMERDLERVRLLLRWLRRKVEENERRASPVQSYPKHFRVLMTWRQALTSVQDGVQQLVRELYGGTLCID</sequence>
<dbReference type="Pfam" id="PF11799">
    <property type="entry name" value="IMS_C"/>
    <property type="match status" value="1"/>
</dbReference>
<feature type="binding site" evidence="14">
    <location>
        <position position="435"/>
    </location>
    <ligand>
        <name>Mg(2+)</name>
        <dbReference type="ChEBI" id="CHEBI:18420"/>
        <label>1</label>
    </ligand>
</feature>
<dbReference type="InterPro" id="IPR031991">
    <property type="entry name" value="Rev1_C"/>
</dbReference>
<dbReference type="InterPro" id="IPR043128">
    <property type="entry name" value="Rev_trsase/Diguanyl_cyclase"/>
</dbReference>
<dbReference type="PROSITE" id="PS50173">
    <property type="entry name" value="UMUC"/>
    <property type="match status" value="1"/>
</dbReference>
<dbReference type="GO" id="GO:0017125">
    <property type="term" value="F:deoxycytidyl transferase activity"/>
    <property type="evidence" value="ECO:0007669"/>
    <property type="project" value="TreeGrafter"/>
</dbReference>
<evidence type="ECO:0000256" key="1">
    <source>
        <dbReference type="ARBA" id="ARBA00004123"/>
    </source>
</evidence>
<dbReference type="EMBL" id="JAIFTL010000032">
    <property type="protein sequence ID" value="KAG9325824.1"/>
    <property type="molecule type" value="Genomic_DNA"/>
</dbReference>
<feature type="region of interest" description="Disordered" evidence="15">
    <location>
        <begin position="899"/>
        <end position="930"/>
    </location>
</feature>
<evidence type="ECO:0000256" key="12">
    <source>
        <dbReference type="ARBA" id="ARBA00023242"/>
    </source>
</evidence>
<feature type="region of interest" description="Disordered" evidence="15">
    <location>
        <begin position="275"/>
        <end position="303"/>
    </location>
</feature>
<dbReference type="Gene3D" id="3.40.50.10190">
    <property type="entry name" value="BRCT domain"/>
    <property type="match status" value="1"/>
</dbReference>
<protein>
    <recommendedName>
        <fullName evidence="3 13">DNA repair protein REV1</fullName>
        <ecNumber evidence="13">2.7.7.-</ecNumber>
    </recommendedName>
</protein>
<dbReference type="PANTHER" id="PTHR45990">
    <property type="entry name" value="DNA REPAIR PROTEIN REV1"/>
    <property type="match status" value="1"/>
</dbReference>
<evidence type="ECO:0000259" key="17">
    <source>
        <dbReference type="PROSITE" id="PS50173"/>
    </source>
</evidence>
<dbReference type="GO" id="GO:0046872">
    <property type="term" value="F:metal ion binding"/>
    <property type="evidence" value="ECO:0007669"/>
    <property type="project" value="UniProtKB-KW"/>
</dbReference>
<gene>
    <name evidence="18" type="ORF">KVV02_005748</name>
</gene>
<feature type="domain" description="UmuC" evidence="17">
    <location>
        <begin position="431"/>
        <end position="613"/>
    </location>
</feature>
<evidence type="ECO:0000256" key="4">
    <source>
        <dbReference type="ARBA" id="ARBA00022634"/>
    </source>
</evidence>
<feature type="region of interest" description="Disordered" evidence="15">
    <location>
        <begin position="234"/>
        <end position="255"/>
    </location>
</feature>
<dbReference type="GO" id="GO:0070987">
    <property type="term" value="P:error-free translesion synthesis"/>
    <property type="evidence" value="ECO:0007669"/>
    <property type="project" value="TreeGrafter"/>
</dbReference>
<evidence type="ECO:0000256" key="2">
    <source>
        <dbReference type="ARBA" id="ARBA00010945"/>
    </source>
</evidence>
<dbReference type="GO" id="GO:0003684">
    <property type="term" value="F:damaged DNA binding"/>
    <property type="evidence" value="ECO:0007669"/>
    <property type="project" value="UniProtKB-UniRule"/>
</dbReference>
<dbReference type="GO" id="GO:0006281">
    <property type="term" value="P:DNA repair"/>
    <property type="evidence" value="ECO:0007669"/>
    <property type="project" value="UniProtKB-KW"/>
</dbReference>
<dbReference type="SUPFAM" id="SSF100879">
    <property type="entry name" value="Lesion bypass DNA polymerase (Y-family), little finger domain"/>
    <property type="match status" value="1"/>
</dbReference>
<dbReference type="CDD" id="cd17719">
    <property type="entry name" value="BRCT_Rev1"/>
    <property type="match status" value="1"/>
</dbReference>
<dbReference type="Gene3D" id="3.30.70.270">
    <property type="match status" value="1"/>
</dbReference>
<comment type="function">
    <text evidence="13">Deoxycytidyl transferase involved in DNA repair. Transfers a dCMP residue from dCTP to the 3'-end of a DNA primer in a template-dependent reaction. May assist in the first step in the bypass of abasic lesions by the insertion of a nucleotide opposite the lesion. Required for normal induction of mutations by physical and chemical agents.</text>
</comment>
<keyword evidence="8 13" id="KW-0227">DNA damage</keyword>
<comment type="similarity">
    <text evidence="2 13">Belongs to the DNA polymerase type-Y family.</text>
</comment>
<name>A0A9P8D0H7_MORAP</name>
<evidence type="ECO:0000256" key="10">
    <source>
        <dbReference type="ARBA" id="ARBA00023125"/>
    </source>
</evidence>
<dbReference type="PANTHER" id="PTHR45990:SF1">
    <property type="entry name" value="DNA REPAIR PROTEIN REV1"/>
    <property type="match status" value="1"/>
</dbReference>
<dbReference type="PROSITE" id="PS50172">
    <property type="entry name" value="BRCT"/>
    <property type="match status" value="1"/>
</dbReference>
<evidence type="ECO:0000313" key="19">
    <source>
        <dbReference type="Proteomes" id="UP000717515"/>
    </source>
</evidence>
<dbReference type="PIRSF" id="PIRSF036573">
    <property type="entry name" value="REV1"/>
    <property type="match status" value="1"/>
</dbReference>
<dbReference type="Gene3D" id="6.10.250.1490">
    <property type="match status" value="1"/>
</dbReference>
<keyword evidence="10 13" id="KW-0238">DNA-binding</keyword>
<feature type="compositionally biased region" description="Basic and acidic residues" evidence="15">
    <location>
        <begin position="343"/>
        <end position="352"/>
    </location>
</feature>
<dbReference type="GO" id="GO:0003887">
    <property type="term" value="F:DNA-directed DNA polymerase activity"/>
    <property type="evidence" value="ECO:0007669"/>
    <property type="project" value="InterPro"/>
</dbReference>
<evidence type="ECO:0000256" key="6">
    <source>
        <dbReference type="ARBA" id="ARBA00022695"/>
    </source>
</evidence>
<dbReference type="Pfam" id="PF00817">
    <property type="entry name" value="IMS"/>
    <property type="match status" value="1"/>
</dbReference>
<dbReference type="Gene3D" id="1.20.58.1280">
    <property type="entry name" value="DNA repair protein Rev1, C-terminal domain"/>
    <property type="match status" value="1"/>
</dbReference>
<evidence type="ECO:0000256" key="15">
    <source>
        <dbReference type="SAM" id="MobiDB-lite"/>
    </source>
</evidence>
<keyword evidence="6 13" id="KW-0548">Nucleotidyltransferase</keyword>
<dbReference type="InterPro" id="IPR012112">
    <property type="entry name" value="REV1"/>
</dbReference>
<evidence type="ECO:0000256" key="5">
    <source>
        <dbReference type="ARBA" id="ARBA00022679"/>
    </source>
</evidence>
<dbReference type="Gene3D" id="3.30.1490.100">
    <property type="entry name" value="DNA polymerase, Y-family, little finger domain"/>
    <property type="match status" value="1"/>
</dbReference>
<accession>A0A9P8D0H7</accession>
<feature type="compositionally biased region" description="Low complexity" evidence="15">
    <location>
        <begin position="134"/>
        <end position="157"/>
    </location>
</feature>
<organism evidence="18 19">
    <name type="scientific">Mortierella alpina</name>
    <name type="common">Oleaginous fungus</name>
    <name type="synonym">Mortierella renispora</name>
    <dbReference type="NCBI Taxonomy" id="64518"/>
    <lineage>
        <taxon>Eukaryota</taxon>
        <taxon>Fungi</taxon>
        <taxon>Fungi incertae sedis</taxon>
        <taxon>Mucoromycota</taxon>
        <taxon>Mortierellomycotina</taxon>
        <taxon>Mortierellomycetes</taxon>
        <taxon>Mortierellales</taxon>
        <taxon>Mortierellaceae</taxon>
        <taxon>Mortierella</taxon>
    </lineage>
</organism>
<dbReference type="Pfam" id="PF14377">
    <property type="entry name" value="UBM"/>
    <property type="match status" value="2"/>
</dbReference>
<comment type="cofactor">
    <cofactor evidence="14">
        <name>Mg(2+)</name>
        <dbReference type="ChEBI" id="CHEBI:18420"/>
    </cofactor>
    <text evidence="14">Binds 2 magnesium ions.</text>
</comment>
<proteinExistence type="inferred from homology"/>
<dbReference type="SUPFAM" id="SSF56672">
    <property type="entry name" value="DNA/RNA polymerases"/>
    <property type="match status" value="2"/>
</dbReference>
<evidence type="ECO:0000256" key="9">
    <source>
        <dbReference type="ARBA" id="ARBA00022842"/>
    </source>
</evidence>
<keyword evidence="12 13" id="KW-0539">Nucleus</keyword>
<keyword evidence="9 14" id="KW-0460">Magnesium</keyword>
<dbReference type="InterPro" id="IPR053848">
    <property type="entry name" value="IMS_HHH_1"/>
</dbReference>
<dbReference type="InterPro" id="IPR036775">
    <property type="entry name" value="DNA_pol_Y-fam_lit_finger_sf"/>
</dbReference>
<dbReference type="Pfam" id="PF21999">
    <property type="entry name" value="IMS_HHH_1"/>
    <property type="match status" value="1"/>
</dbReference>
<dbReference type="InterPro" id="IPR001357">
    <property type="entry name" value="BRCT_dom"/>
</dbReference>
<dbReference type="GO" id="GO:0005634">
    <property type="term" value="C:nucleus"/>
    <property type="evidence" value="ECO:0007669"/>
    <property type="project" value="UniProtKB-SubCell"/>
</dbReference>
<evidence type="ECO:0000256" key="11">
    <source>
        <dbReference type="ARBA" id="ARBA00023204"/>
    </source>
</evidence>